<evidence type="ECO:0000313" key="3">
    <source>
        <dbReference type="Proteomes" id="UP000009234"/>
    </source>
</evidence>
<sequence length="85" mass="9832">MADYHVTLFVSPWKQSECDQARKYLKEKNLHFEEKNIQDSGAKGELLQKTGRDECPAIDVNGHLVIGYLPHKWDHLLSQEPLELT</sequence>
<protein>
    <submittedName>
        <fullName evidence="2">Glutaredoxin</fullName>
    </submittedName>
</protein>
<accession>F6DR97</accession>
<dbReference type="SUPFAM" id="SSF52833">
    <property type="entry name" value="Thioredoxin-like"/>
    <property type="match status" value="1"/>
</dbReference>
<evidence type="ECO:0000313" key="2">
    <source>
        <dbReference type="EMBL" id="AEG60932.1"/>
    </source>
</evidence>
<keyword evidence="3" id="KW-1185">Reference proteome</keyword>
<dbReference type="STRING" id="696281.Desru_2707"/>
<dbReference type="InterPro" id="IPR036249">
    <property type="entry name" value="Thioredoxin-like_sf"/>
</dbReference>
<reference evidence="2 3" key="2">
    <citation type="journal article" date="2012" name="Stand. Genomic Sci.">
        <title>Complete genome sequence of the sulfate-reducing firmicute Desulfotomaculum ruminis type strain (DL(T)).</title>
        <authorList>
            <person name="Spring S."/>
            <person name="Visser M."/>
            <person name="Lu M."/>
            <person name="Copeland A."/>
            <person name="Lapidus A."/>
            <person name="Lucas S."/>
            <person name="Cheng J.F."/>
            <person name="Han C."/>
            <person name="Tapia R."/>
            <person name="Goodwin L.A."/>
            <person name="Pitluck S."/>
            <person name="Ivanova N."/>
            <person name="Land M."/>
            <person name="Hauser L."/>
            <person name="Larimer F."/>
            <person name="Rohde M."/>
            <person name="Goker M."/>
            <person name="Detter J.C."/>
            <person name="Kyrpides N.C."/>
            <person name="Woyke T."/>
            <person name="Schaap P.J."/>
            <person name="Plugge C.M."/>
            <person name="Muyzer G."/>
            <person name="Kuever J."/>
            <person name="Pereira I.A."/>
            <person name="Parshina S.N."/>
            <person name="Bernier-Latmani R."/>
            <person name="Stams A.J."/>
            <person name="Klenk H.P."/>
        </authorList>
    </citation>
    <scope>NUCLEOTIDE SEQUENCE [LARGE SCALE GENOMIC DNA]</scope>
    <source>
        <strain evidence="3">ATCC 23193 / DSM 2154 / NCIB 8452 / DL</strain>
    </source>
</reference>
<dbReference type="KEGG" id="dru:Desru_2707"/>
<organism evidence="2 3">
    <name type="scientific">Desulforamulus ruminis (strain ATCC 23193 / DSM 2154 / NCIMB 8452 / DL)</name>
    <name type="common">Desulfotomaculum ruminis</name>
    <dbReference type="NCBI Taxonomy" id="696281"/>
    <lineage>
        <taxon>Bacteria</taxon>
        <taxon>Bacillati</taxon>
        <taxon>Bacillota</taxon>
        <taxon>Clostridia</taxon>
        <taxon>Eubacteriales</taxon>
        <taxon>Peptococcaceae</taxon>
        <taxon>Desulforamulus</taxon>
    </lineage>
</organism>
<dbReference type="Proteomes" id="UP000009234">
    <property type="component" value="Chromosome"/>
</dbReference>
<reference evidence="3" key="1">
    <citation type="submission" date="2011-05" db="EMBL/GenBank/DDBJ databases">
        <title>Complete sequence of Desulfotomaculum ruminis DSM 2154.</title>
        <authorList>
            <person name="Lucas S."/>
            <person name="Copeland A."/>
            <person name="Lapidus A."/>
            <person name="Cheng J.-F."/>
            <person name="Goodwin L."/>
            <person name="Pitluck S."/>
            <person name="Lu M."/>
            <person name="Detter J.C."/>
            <person name="Han C."/>
            <person name="Tapia R."/>
            <person name="Land M."/>
            <person name="Hauser L."/>
            <person name="Kyrpides N."/>
            <person name="Ivanova N."/>
            <person name="Mikhailova N."/>
            <person name="Pagani I."/>
            <person name="Stams A.J.M."/>
            <person name="Plugge C.M."/>
            <person name="Muyzer G."/>
            <person name="Kuever J."/>
            <person name="Parshina S.N."/>
            <person name="Ivanova A.E."/>
            <person name="Nazina T.N."/>
            <person name="Brambilla E."/>
            <person name="Spring S."/>
            <person name="Klenk H.-P."/>
            <person name="Woyke T."/>
        </authorList>
    </citation>
    <scope>NUCLEOTIDE SEQUENCE [LARGE SCALE GENOMIC DNA]</scope>
    <source>
        <strain evidence="3">ATCC 23193 / DSM 2154 / NCIB 8452 / DL</strain>
    </source>
</reference>
<dbReference type="EMBL" id="CP002780">
    <property type="protein sequence ID" value="AEG60932.1"/>
    <property type="molecule type" value="Genomic_DNA"/>
</dbReference>
<dbReference type="HOGENOM" id="CLU_026126_9_3_9"/>
<dbReference type="AlphaFoldDB" id="F6DR97"/>
<dbReference type="CDD" id="cd02976">
    <property type="entry name" value="NrdH"/>
    <property type="match status" value="1"/>
</dbReference>
<feature type="domain" description="Glutaredoxin" evidence="1">
    <location>
        <begin position="17"/>
        <end position="65"/>
    </location>
</feature>
<evidence type="ECO:0000259" key="1">
    <source>
        <dbReference type="Pfam" id="PF00462"/>
    </source>
</evidence>
<dbReference type="Pfam" id="PF00462">
    <property type="entry name" value="Glutaredoxin"/>
    <property type="match status" value="1"/>
</dbReference>
<proteinExistence type="predicted"/>
<dbReference type="InterPro" id="IPR002109">
    <property type="entry name" value="Glutaredoxin"/>
</dbReference>
<dbReference type="RefSeq" id="WP_013842688.1">
    <property type="nucleotide sequence ID" value="NC_015589.1"/>
</dbReference>
<name>F6DR97_DESRL</name>
<gene>
    <name evidence="2" type="ordered locus">Desru_2707</name>
</gene>
<dbReference type="OrthoDB" id="9795531at2"/>
<dbReference type="Gene3D" id="3.40.30.10">
    <property type="entry name" value="Glutaredoxin"/>
    <property type="match status" value="1"/>
</dbReference>